<evidence type="ECO:0000313" key="3">
    <source>
        <dbReference type="Proteomes" id="UP000198372"/>
    </source>
</evidence>
<dbReference type="GO" id="GO:0008418">
    <property type="term" value="F:protein-N-terminal asparagine amidohydrolase activity"/>
    <property type="evidence" value="ECO:0007669"/>
    <property type="project" value="InterPro"/>
</dbReference>
<reference evidence="3" key="1">
    <citation type="submission" date="2016-09" db="EMBL/GenBank/DDBJ databases">
        <authorList>
            <person name="Jeantristanb JTB J.-T."/>
            <person name="Ricardo R."/>
        </authorList>
    </citation>
    <scope>NUCLEOTIDE SEQUENCE [LARGE SCALE GENOMIC DNA]</scope>
</reference>
<dbReference type="InterPro" id="IPR003010">
    <property type="entry name" value="C-N_Hydrolase"/>
</dbReference>
<dbReference type="OrthoDB" id="201515at2759"/>
<dbReference type="PROSITE" id="PS50263">
    <property type="entry name" value="CN_HYDROLASE"/>
    <property type="match status" value="1"/>
</dbReference>
<dbReference type="PANTHER" id="PTHR11750">
    <property type="entry name" value="PROTEIN N-TERMINAL AMIDASE"/>
    <property type="match status" value="1"/>
</dbReference>
<dbReference type="EMBL" id="FMSP01000020">
    <property type="protein sequence ID" value="SCV74034.1"/>
    <property type="molecule type" value="Genomic_DNA"/>
</dbReference>
<dbReference type="InterPro" id="IPR036526">
    <property type="entry name" value="C-N_Hydrolase_sf"/>
</dbReference>
<proteinExistence type="predicted"/>
<accession>A0A238FQ73</accession>
<evidence type="ECO:0000259" key="1">
    <source>
        <dbReference type="PROSITE" id="PS50263"/>
    </source>
</evidence>
<dbReference type="STRING" id="269621.A0A238FQ73"/>
<dbReference type="AlphaFoldDB" id="A0A238FQ73"/>
<sequence length="261" mass="28980">MSLPYGPRYLRVGCLQLSPVFKDVEASIALADAHLSALPKGQLDLLVLPEMALTGYCFDSRSDIEPFLEFPDAGPTFRWASSTAIRLGCYVLVGVPERRSSSDASNSLLIVTPQGELSAIYRKHFLYETDERWATEGKAFQTYVLPFPPSSPHQGQDFIICPSICMDLNPKGFIAPFDAFELATFALERNVDLVICAMNWLDSDQEPLDSDDMPINTTDEWSRVSNTLRYFALRLTPLLGRGVAFAGCNRVGQEKDELAPT</sequence>
<protein>
    <submittedName>
        <fullName evidence="2">BQ2448_6466 protein</fullName>
    </submittedName>
</protein>
<dbReference type="Pfam" id="PF00795">
    <property type="entry name" value="CN_hydrolase"/>
    <property type="match status" value="1"/>
</dbReference>
<organism evidence="2 3">
    <name type="scientific">Microbotryum intermedium</name>
    <dbReference type="NCBI Taxonomy" id="269621"/>
    <lineage>
        <taxon>Eukaryota</taxon>
        <taxon>Fungi</taxon>
        <taxon>Dikarya</taxon>
        <taxon>Basidiomycota</taxon>
        <taxon>Pucciniomycotina</taxon>
        <taxon>Microbotryomycetes</taxon>
        <taxon>Microbotryales</taxon>
        <taxon>Microbotryaceae</taxon>
        <taxon>Microbotryum</taxon>
    </lineage>
</organism>
<dbReference type="Proteomes" id="UP000198372">
    <property type="component" value="Unassembled WGS sequence"/>
</dbReference>
<dbReference type="GO" id="GO:0070773">
    <property type="term" value="F:protein-N-terminal glutamine amidohydrolase activity"/>
    <property type="evidence" value="ECO:0007669"/>
    <property type="project" value="InterPro"/>
</dbReference>
<dbReference type="SUPFAM" id="SSF56317">
    <property type="entry name" value="Carbon-nitrogen hydrolase"/>
    <property type="match status" value="1"/>
</dbReference>
<dbReference type="InterPro" id="IPR039703">
    <property type="entry name" value="Nta1"/>
</dbReference>
<dbReference type="GO" id="GO:0030163">
    <property type="term" value="P:protein catabolic process"/>
    <property type="evidence" value="ECO:0007669"/>
    <property type="project" value="TreeGrafter"/>
</dbReference>
<keyword evidence="3" id="KW-1185">Reference proteome</keyword>
<gene>
    <name evidence="2" type="ORF">BQ2448_6466</name>
</gene>
<dbReference type="PANTHER" id="PTHR11750:SF26">
    <property type="entry name" value="PROTEIN N-TERMINAL AMIDASE"/>
    <property type="match status" value="1"/>
</dbReference>
<name>A0A238FQ73_9BASI</name>
<evidence type="ECO:0000313" key="2">
    <source>
        <dbReference type="EMBL" id="SCV74034.1"/>
    </source>
</evidence>
<feature type="domain" description="CN hydrolase" evidence="1">
    <location>
        <begin position="10"/>
        <end position="261"/>
    </location>
</feature>
<dbReference type="Gene3D" id="3.60.110.10">
    <property type="entry name" value="Carbon-nitrogen hydrolase"/>
    <property type="match status" value="1"/>
</dbReference>